<organism evidence="2 3">
    <name type="scientific">Paeniglutamicibacter gangotriensis</name>
    <dbReference type="NCBI Taxonomy" id="254787"/>
    <lineage>
        <taxon>Bacteria</taxon>
        <taxon>Bacillati</taxon>
        <taxon>Actinomycetota</taxon>
        <taxon>Actinomycetes</taxon>
        <taxon>Micrococcales</taxon>
        <taxon>Micrococcaceae</taxon>
        <taxon>Paeniglutamicibacter</taxon>
    </lineage>
</organism>
<protein>
    <submittedName>
        <fullName evidence="2">Uncharacterized protein</fullName>
    </submittedName>
</protein>
<dbReference type="OrthoDB" id="128729at2"/>
<sequence>MFPKDNAFFFDLSYWIPIVLVLMLLVGYKTRFVTPVMLLFWIGLQTNSMLVTNGGDTILRPTLSFLIFAELSRHWSVDAWLQKRRGDRKSFIQRHLQVPLWLSAGLHRTALTLCCYQIMLIYVNSSIYKLMGKEWTEGSAFYYSLNRDTFQVVPLLSELAWQITPAMLVAT</sequence>
<feature type="transmembrane region" description="Helical" evidence="1">
    <location>
        <begin position="12"/>
        <end position="28"/>
    </location>
</feature>
<dbReference type="RefSeq" id="WP_149619862.1">
    <property type="nucleotide sequence ID" value="NZ_VOBL01000011.1"/>
</dbReference>
<dbReference type="PANTHER" id="PTHR39535">
    <property type="entry name" value="SPORULATION-DELAYING PROTEIN SDPB"/>
    <property type="match status" value="1"/>
</dbReference>
<keyword evidence="1" id="KW-1133">Transmembrane helix</keyword>
<evidence type="ECO:0000256" key="1">
    <source>
        <dbReference type="SAM" id="Phobius"/>
    </source>
</evidence>
<keyword evidence="1" id="KW-0472">Membrane</keyword>
<gene>
    <name evidence="2" type="ORF">FQ154_11895</name>
</gene>
<accession>A0A5B0EB78</accession>
<reference evidence="2 3" key="1">
    <citation type="submission" date="2019-07" db="EMBL/GenBank/DDBJ databases">
        <title>Analysis of the biochemical properties, biological activity and biotechnological potential of siderophores and biosurfactants produced by Antarctic psychrotolerant bacteria.</title>
        <authorList>
            <person name="Styczynski M."/>
            <person name="Krucon T."/>
            <person name="Decewicz P."/>
            <person name="Dziewit L."/>
        </authorList>
    </citation>
    <scope>NUCLEOTIDE SEQUENCE [LARGE SCALE GENOMIC DNA]</scope>
    <source>
        <strain evidence="2 3">ANT_H27</strain>
    </source>
</reference>
<evidence type="ECO:0000313" key="2">
    <source>
        <dbReference type="EMBL" id="KAA0976287.1"/>
    </source>
</evidence>
<comment type="caution">
    <text evidence="2">The sequence shown here is derived from an EMBL/GenBank/DDBJ whole genome shotgun (WGS) entry which is preliminary data.</text>
</comment>
<name>A0A5B0EB78_9MICC</name>
<dbReference type="EMBL" id="VOBL01000011">
    <property type="protein sequence ID" value="KAA0976287.1"/>
    <property type="molecule type" value="Genomic_DNA"/>
</dbReference>
<dbReference type="AlphaFoldDB" id="A0A5B0EB78"/>
<keyword evidence="1" id="KW-0812">Transmembrane</keyword>
<dbReference type="Proteomes" id="UP000323856">
    <property type="component" value="Unassembled WGS sequence"/>
</dbReference>
<evidence type="ECO:0000313" key="3">
    <source>
        <dbReference type="Proteomes" id="UP000323856"/>
    </source>
</evidence>
<proteinExistence type="predicted"/>
<dbReference type="InterPro" id="IPR052964">
    <property type="entry name" value="Sporulation_signal_mat"/>
</dbReference>
<dbReference type="PANTHER" id="PTHR39535:SF2">
    <property type="entry name" value="HTTM DOMAIN-CONTAINING PROTEIN"/>
    <property type="match status" value="1"/>
</dbReference>